<dbReference type="EMBL" id="LT854255">
    <property type="protein sequence ID" value="SMR48478.1"/>
    <property type="molecule type" value="Genomic_DNA"/>
</dbReference>
<feature type="region of interest" description="Disordered" evidence="1">
    <location>
        <begin position="1"/>
        <end position="20"/>
    </location>
</feature>
<name>A0A2H1G4J3_ZYMTR</name>
<organism evidence="2 3">
    <name type="scientific">Zymoseptoria tritici ST99CH_1E4</name>
    <dbReference type="NCBI Taxonomy" id="1276532"/>
    <lineage>
        <taxon>Eukaryota</taxon>
        <taxon>Fungi</taxon>
        <taxon>Dikarya</taxon>
        <taxon>Ascomycota</taxon>
        <taxon>Pezizomycotina</taxon>
        <taxon>Dothideomycetes</taxon>
        <taxon>Dothideomycetidae</taxon>
        <taxon>Mycosphaerellales</taxon>
        <taxon>Mycosphaerellaceae</taxon>
        <taxon>Zymoseptoria</taxon>
    </lineage>
</organism>
<accession>A0A2H1G4J3</accession>
<sequence>MAAPNAPGAMNQPQKNGTPVAIAIKPGMPTISRADVDNPHFFNTDRDDIPLAHQRYILVATDRVKDLNGNEVYINVGARLTGESSFRAGWDIQYAYLANSTQYQALKSPPIAKNNTNHVIATREAPNLAWVDRYKTPSGLHLTSRRNHGYTPYSREVAIRKDWEEVFKPTNGQCWYDEDPERGQ</sequence>
<evidence type="ECO:0000256" key="1">
    <source>
        <dbReference type="SAM" id="MobiDB-lite"/>
    </source>
</evidence>
<dbReference type="Proteomes" id="UP000245764">
    <property type="component" value="Chromosome 3"/>
</dbReference>
<reference evidence="3" key="1">
    <citation type="submission" date="2017-05" db="EMBL/GenBank/DDBJ databases">
        <authorList>
            <person name="Song R."/>
            <person name="Chenine A.L."/>
            <person name="Ruprecht R.M."/>
        </authorList>
    </citation>
    <scope>NUCLEOTIDE SEQUENCE [LARGE SCALE GENOMIC DNA]</scope>
</reference>
<evidence type="ECO:0000313" key="3">
    <source>
        <dbReference type="Proteomes" id="UP000245764"/>
    </source>
</evidence>
<proteinExistence type="predicted"/>
<gene>
    <name evidence="2" type="ORF">ZT1E4_G3868</name>
</gene>
<protein>
    <submittedName>
        <fullName evidence="2">Uncharacterized protein</fullName>
    </submittedName>
</protein>
<dbReference type="AlphaFoldDB" id="A0A2H1G4J3"/>
<evidence type="ECO:0000313" key="2">
    <source>
        <dbReference type="EMBL" id="SMR48478.1"/>
    </source>
</evidence>